<proteinExistence type="predicted"/>
<organism evidence="2 3">
    <name type="scientific">Hallerella succinigenes</name>
    <dbReference type="NCBI Taxonomy" id="1896222"/>
    <lineage>
        <taxon>Bacteria</taxon>
        <taxon>Pseudomonadati</taxon>
        <taxon>Fibrobacterota</taxon>
        <taxon>Fibrobacteria</taxon>
        <taxon>Fibrobacterales</taxon>
        <taxon>Fibrobacteraceae</taxon>
        <taxon>Hallerella</taxon>
    </lineage>
</organism>
<dbReference type="RefSeq" id="WP_241899420.1">
    <property type="nucleotide sequence ID" value="NZ_PGEX01000001.1"/>
</dbReference>
<name>A0A2M9A4R1_9BACT</name>
<dbReference type="InterPro" id="IPR003497">
    <property type="entry name" value="BRO_N_domain"/>
</dbReference>
<gene>
    <name evidence="2" type="ORF">BGX16_0616</name>
</gene>
<evidence type="ECO:0000313" key="2">
    <source>
        <dbReference type="EMBL" id="PJJ40679.1"/>
    </source>
</evidence>
<dbReference type="Proteomes" id="UP000231134">
    <property type="component" value="Unassembled WGS sequence"/>
</dbReference>
<dbReference type="EMBL" id="PGEX01000001">
    <property type="protein sequence ID" value="PJJ40679.1"/>
    <property type="molecule type" value="Genomic_DNA"/>
</dbReference>
<comment type="caution">
    <text evidence="2">The sequence shown here is derived from an EMBL/GenBank/DDBJ whole genome shotgun (WGS) entry which is preliminary data.</text>
</comment>
<dbReference type="PANTHER" id="PTHR35810:SF1">
    <property type="entry name" value="CYTOPLASMIC PROTEIN"/>
    <property type="match status" value="1"/>
</dbReference>
<sequence length="349" mass="40181">MNKNEALPVAGKDEIVVYQPEGGEFHIEVRVENETVWLTQAQIADLFGTKRPAITKHLKNIYASQELDEKTTCSVLEHMGKDADQVYETKYYNLDAILSVGYRVNSKNATYFRRWANQVLKEYMLKGYCINQRMLGNGVNPTNLPQQQQMIENVDSRLTSVEQRVDFFVNTVHNVQNQRIEQLSSDIQKIKKNFIDPSTYKHFLILDGQKLDADVAFSKIYGMAKKSIIIIDNYVGVKTLDLLRDIAKNVGVQIFSEQWGDKRITPAIMADFKMARPDVPLLVDRPNRKFHDRYVFLDYGSRNEKLFLCGASSKDAGNKITTIMQIECPEMYHPIVDELRKSQKIREGK</sequence>
<accession>A0A2M9A4R1</accession>
<reference evidence="2 3" key="1">
    <citation type="submission" date="2017-11" db="EMBL/GenBank/DDBJ databases">
        <title>Animal gut microbial communities from fecal samples from Wisconsin, USA.</title>
        <authorList>
            <person name="Neumann A."/>
        </authorList>
    </citation>
    <scope>NUCLEOTIDE SEQUENCE [LARGE SCALE GENOMIC DNA]</scope>
    <source>
        <strain evidence="2 3">UWS3</strain>
    </source>
</reference>
<feature type="domain" description="Bro-N" evidence="1">
    <location>
        <begin position="12"/>
        <end position="127"/>
    </location>
</feature>
<keyword evidence="3" id="KW-1185">Reference proteome</keyword>
<dbReference type="InterPro" id="IPR011204">
    <property type="entry name" value="Virulence_RhuM-like"/>
</dbReference>
<evidence type="ECO:0000313" key="3">
    <source>
        <dbReference type="Proteomes" id="UP000231134"/>
    </source>
</evidence>
<evidence type="ECO:0000259" key="1">
    <source>
        <dbReference type="PROSITE" id="PS51750"/>
    </source>
</evidence>
<dbReference type="AlphaFoldDB" id="A0A2M9A4R1"/>
<dbReference type="PANTHER" id="PTHR35810">
    <property type="entry name" value="CYTOPLASMIC PROTEIN-RELATED"/>
    <property type="match status" value="1"/>
</dbReference>
<protein>
    <submittedName>
        <fullName evidence="2">Virulence RhuM family protein</fullName>
    </submittedName>
</protein>
<dbReference type="Pfam" id="PF13310">
    <property type="entry name" value="Virulence_RhuM"/>
    <property type="match status" value="1"/>
</dbReference>
<dbReference type="PROSITE" id="PS51750">
    <property type="entry name" value="BRO_N"/>
    <property type="match status" value="1"/>
</dbReference>